<dbReference type="EMBL" id="CAJVPZ010062884">
    <property type="protein sequence ID" value="CAG8792656.1"/>
    <property type="molecule type" value="Genomic_DNA"/>
</dbReference>
<evidence type="ECO:0000313" key="2">
    <source>
        <dbReference type="Proteomes" id="UP000789396"/>
    </source>
</evidence>
<feature type="non-terminal residue" evidence="1">
    <location>
        <position position="65"/>
    </location>
</feature>
<keyword evidence="2" id="KW-1185">Reference proteome</keyword>
<dbReference type="Proteomes" id="UP000789396">
    <property type="component" value="Unassembled WGS sequence"/>
</dbReference>
<evidence type="ECO:0000313" key="1">
    <source>
        <dbReference type="EMBL" id="CAG8792656.1"/>
    </source>
</evidence>
<dbReference type="OrthoDB" id="2483605at2759"/>
<proteinExistence type="predicted"/>
<name>A0A9N9JRF8_9GLOM</name>
<reference evidence="1" key="1">
    <citation type="submission" date="2021-06" db="EMBL/GenBank/DDBJ databases">
        <authorList>
            <person name="Kallberg Y."/>
            <person name="Tangrot J."/>
            <person name="Rosling A."/>
        </authorList>
    </citation>
    <scope>NUCLEOTIDE SEQUENCE</scope>
    <source>
        <strain evidence="1">IN212</strain>
    </source>
</reference>
<feature type="non-terminal residue" evidence="1">
    <location>
        <position position="1"/>
    </location>
</feature>
<gene>
    <name evidence="1" type="ORF">RFULGI_LOCUS16903</name>
</gene>
<accession>A0A9N9JRF8</accession>
<sequence length="65" mass="7730">YKNEAKLLKEFKNYVKRRKKKPQDKNIISDIRKSIDNRLDKLKSLEYVPKSPEYHPVSPSAQLNT</sequence>
<dbReference type="AlphaFoldDB" id="A0A9N9JRF8"/>
<organism evidence="1 2">
    <name type="scientific">Racocetra fulgida</name>
    <dbReference type="NCBI Taxonomy" id="60492"/>
    <lineage>
        <taxon>Eukaryota</taxon>
        <taxon>Fungi</taxon>
        <taxon>Fungi incertae sedis</taxon>
        <taxon>Mucoromycota</taxon>
        <taxon>Glomeromycotina</taxon>
        <taxon>Glomeromycetes</taxon>
        <taxon>Diversisporales</taxon>
        <taxon>Gigasporaceae</taxon>
        <taxon>Racocetra</taxon>
    </lineage>
</organism>
<comment type="caution">
    <text evidence="1">The sequence shown here is derived from an EMBL/GenBank/DDBJ whole genome shotgun (WGS) entry which is preliminary data.</text>
</comment>
<protein>
    <submittedName>
        <fullName evidence="1">11722_t:CDS:1</fullName>
    </submittedName>
</protein>